<feature type="compositionally biased region" description="Basic and acidic residues" evidence="1">
    <location>
        <begin position="36"/>
        <end position="54"/>
    </location>
</feature>
<feature type="region of interest" description="Disordered" evidence="1">
    <location>
        <begin position="271"/>
        <end position="290"/>
    </location>
</feature>
<name>A0AAN7URM2_9PEZI</name>
<evidence type="ECO:0000313" key="2">
    <source>
        <dbReference type="EMBL" id="KAK5634318.1"/>
    </source>
</evidence>
<dbReference type="Proteomes" id="UP001305414">
    <property type="component" value="Unassembled WGS sequence"/>
</dbReference>
<dbReference type="EMBL" id="JAWHQM010000040">
    <property type="protein sequence ID" value="KAK5634318.1"/>
    <property type="molecule type" value="Genomic_DNA"/>
</dbReference>
<feature type="compositionally biased region" description="Low complexity" evidence="1">
    <location>
        <begin position="392"/>
        <end position="411"/>
    </location>
</feature>
<feature type="region of interest" description="Disordered" evidence="1">
    <location>
        <begin position="32"/>
        <end position="54"/>
    </location>
</feature>
<accession>A0AAN7URM2</accession>
<organism evidence="2 3">
    <name type="scientific">Xylaria bambusicola</name>
    <dbReference type="NCBI Taxonomy" id="326684"/>
    <lineage>
        <taxon>Eukaryota</taxon>
        <taxon>Fungi</taxon>
        <taxon>Dikarya</taxon>
        <taxon>Ascomycota</taxon>
        <taxon>Pezizomycotina</taxon>
        <taxon>Sordariomycetes</taxon>
        <taxon>Xylariomycetidae</taxon>
        <taxon>Xylariales</taxon>
        <taxon>Xylariaceae</taxon>
        <taxon>Xylaria</taxon>
    </lineage>
</organism>
<gene>
    <name evidence="2" type="ORF">RRF57_010032</name>
</gene>
<feature type="compositionally biased region" description="Polar residues" evidence="1">
    <location>
        <begin position="380"/>
        <end position="391"/>
    </location>
</feature>
<feature type="region of interest" description="Disordered" evidence="1">
    <location>
        <begin position="326"/>
        <end position="427"/>
    </location>
</feature>
<evidence type="ECO:0000313" key="3">
    <source>
        <dbReference type="Proteomes" id="UP001305414"/>
    </source>
</evidence>
<evidence type="ECO:0000256" key="1">
    <source>
        <dbReference type="SAM" id="MobiDB-lite"/>
    </source>
</evidence>
<sequence>MVTPTCCAPSEAGSRRYSRPCPPYSFAYSDRRHHFSSHDNRPVMMTDREDSDQPRKRIAVAVSSTERHLKDSDYTYNLEAARLAHQGAGAVSPLTSLPQYTHDVVTGDGLTPYRQSPYPYSSNGSTRNYYSTSAMPGWSSTYADDSTSNVEYSYYSSYPLMSQEPTSLVPGYNQYSARRPVYADPETAPYPYANLAHRPTVGSDSQGFSLSSIAASLPSASDRIHSNVNRTLTSSSSYRTDGLPAQYASTKISSAPDIAYSNLQPAFESPYPSTSTLASPITHHRPSSHAEVAYPSTAAAATADQLYSSGDRAAEDTASATGLGYIYGDNNKINGSSSQRDTSHHSSRDMSGAGSLLANGHVYVPESHSAHPTPHPYVVPSTSSNRATIDTSSSNASAAASRSGSNSGSAHRSSDSQRRSAGTLRGG</sequence>
<comment type="caution">
    <text evidence="2">The sequence shown here is derived from an EMBL/GenBank/DDBJ whole genome shotgun (WGS) entry which is preliminary data.</text>
</comment>
<protein>
    <submittedName>
        <fullName evidence="2">Uncharacterized protein</fullName>
    </submittedName>
</protein>
<dbReference type="AlphaFoldDB" id="A0AAN7URM2"/>
<keyword evidence="3" id="KW-1185">Reference proteome</keyword>
<proteinExistence type="predicted"/>
<reference evidence="2 3" key="1">
    <citation type="submission" date="2023-10" db="EMBL/GenBank/DDBJ databases">
        <title>Draft genome sequence of Xylaria bambusicola isolate GMP-LS, the root and basal stem rot pathogen of sugarcane in Indonesia.</title>
        <authorList>
            <person name="Selvaraj P."/>
            <person name="Muralishankar V."/>
            <person name="Muruganantham S."/>
            <person name="Sp S."/>
            <person name="Haryani S."/>
            <person name="Lau K.J.X."/>
            <person name="Naqvi N.I."/>
        </authorList>
    </citation>
    <scope>NUCLEOTIDE SEQUENCE [LARGE SCALE GENOMIC DNA]</scope>
    <source>
        <strain evidence="2">GMP-LS</strain>
    </source>
</reference>